<keyword evidence="2" id="KW-1185">Reference proteome</keyword>
<protein>
    <submittedName>
        <fullName evidence="1">Uncharacterized protein</fullName>
    </submittedName>
</protein>
<dbReference type="Proteomes" id="UP000735302">
    <property type="component" value="Unassembled WGS sequence"/>
</dbReference>
<gene>
    <name evidence="1" type="ORF">PoB_007243100</name>
</gene>
<name>A0AAV4DPW7_9GAST</name>
<dbReference type="EMBL" id="BLXT01008089">
    <property type="protein sequence ID" value="GFO45926.1"/>
    <property type="molecule type" value="Genomic_DNA"/>
</dbReference>
<evidence type="ECO:0000313" key="2">
    <source>
        <dbReference type="Proteomes" id="UP000735302"/>
    </source>
</evidence>
<dbReference type="AlphaFoldDB" id="A0AAV4DPW7"/>
<comment type="caution">
    <text evidence="1">The sequence shown here is derived from an EMBL/GenBank/DDBJ whole genome shotgun (WGS) entry which is preliminary data.</text>
</comment>
<evidence type="ECO:0000313" key="1">
    <source>
        <dbReference type="EMBL" id="GFO45926.1"/>
    </source>
</evidence>
<organism evidence="1 2">
    <name type="scientific">Plakobranchus ocellatus</name>
    <dbReference type="NCBI Taxonomy" id="259542"/>
    <lineage>
        <taxon>Eukaryota</taxon>
        <taxon>Metazoa</taxon>
        <taxon>Spiralia</taxon>
        <taxon>Lophotrochozoa</taxon>
        <taxon>Mollusca</taxon>
        <taxon>Gastropoda</taxon>
        <taxon>Heterobranchia</taxon>
        <taxon>Euthyneura</taxon>
        <taxon>Panpulmonata</taxon>
        <taxon>Sacoglossa</taxon>
        <taxon>Placobranchoidea</taxon>
        <taxon>Plakobranchidae</taxon>
        <taxon>Plakobranchus</taxon>
    </lineage>
</organism>
<accession>A0AAV4DPW7</accession>
<reference evidence="1 2" key="1">
    <citation type="journal article" date="2021" name="Elife">
        <title>Chloroplast acquisition without the gene transfer in kleptoplastic sea slugs, Plakobranchus ocellatus.</title>
        <authorList>
            <person name="Maeda T."/>
            <person name="Takahashi S."/>
            <person name="Yoshida T."/>
            <person name="Shimamura S."/>
            <person name="Takaki Y."/>
            <person name="Nagai Y."/>
            <person name="Toyoda A."/>
            <person name="Suzuki Y."/>
            <person name="Arimoto A."/>
            <person name="Ishii H."/>
            <person name="Satoh N."/>
            <person name="Nishiyama T."/>
            <person name="Hasebe M."/>
            <person name="Maruyama T."/>
            <person name="Minagawa J."/>
            <person name="Obokata J."/>
            <person name="Shigenobu S."/>
        </authorList>
    </citation>
    <scope>NUCLEOTIDE SEQUENCE [LARGE SCALE GENOMIC DNA]</scope>
</reference>
<sequence length="87" mass="9650">MQAPFLLHHTRSALFLRKRVFLSLTSSRSPPTLSLYAKSLVYDVDLTIPQPEPSKGLQLDAIDLSPDSRCIKDVSSNEQPELNLANG</sequence>
<proteinExistence type="predicted"/>